<name>A0A1M6DD46_9ACTN</name>
<dbReference type="OrthoDB" id="4964195at2"/>
<organism evidence="2 3">
    <name type="scientific">Tessaracoccus bendigoensis DSM 12906</name>
    <dbReference type="NCBI Taxonomy" id="1123357"/>
    <lineage>
        <taxon>Bacteria</taxon>
        <taxon>Bacillati</taxon>
        <taxon>Actinomycetota</taxon>
        <taxon>Actinomycetes</taxon>
        <taxon>Propionibacteriales</taxon>
        <taxon>Propionibacteriaceae</taxon>
        <taxon>Tessaracoccus</taxon>
    </lineage>
</organism>
<protein>
    <recommendedName>
        <fullName evidence="1">Anti-bacteriophage protein A/HamA C-terminal domain-containing protein</fullName>
    </recommendedName>
</protein>
<dbReference type="EMBL" id="FQZG01000012">
    <property type="protein sequence ID" value="SHI71186.1"/>
    <property type="molecule type" value="Genomic_DNA"/>
</dbReference>
<accession>A0A1M6DD46</accession>
<reference evidence="3" key="1">
    <citation type="submission" date="2016-11" db="EMBL/GenBank/DDBJ databases">
        <authorList>
            <person name="Varghese N."/>
            <person name="Submissions S."/>
        </authorList>
    </citation>
    <scope>NUCLEOTIDE SEQUENCE [LARGE SCALE GENOMIC DNA]</scope>
    <source>
        <strain evidence="3">DSM 12906</strain>
    </source>
</reference>
<keyword evidence="3" id="KW-1185">Reference proteome</keyword>
<dbReference type="STRING" id="1123357.SAMN02745244_00896"/>
<dbReference type="Pfam" id="PF08878">
    <property type="entry name" value="HamA"/>
    <property type="match status" value="1"/>
</dbReference>
<sequence>MTEATEPIEGSTSQISGELDLRGLAPRQGADTLEGYLITVGETVNLPDIKTHLRTHLIPADVNGIFQESKLAEFLANLVTDYCIPRERRAEALEEQIRTGSQEASNALRKEAVDLFVESTTSGEAGELLLYLLTERVLGAPQILSKMSLKTANMVHYHGADGVHAKKTERGLAIYWGESKIHADRAAAVRECLDSVAPFMTDPSRKNASRDLGLVRDNLDVEGQELKNTMVRFFIKKNPEWNLLELRASCLVGFDLAQYPGYVASSDIKDDDSIHKLIASWSEHLGTHVGNQKLERFEIDFFMVPFTNVSQFRKLTLSALGLASDD</sequence>
<dbReference type="Proteomes" id="UP000184512">
    <property type="component" value="Unassembled WGS sequence"/>
</dbReference>
<feature type="domain" description="Anti-bacteriophage protein A/HamA C-terminal" evidence="1">
    <location>
        <begin position="46"/>
        <end position="315"/>
    </location>
</feature>
<dbReference type="RefSeq" id="WP_073186345.1">
    <property type="nucleotide sequence ID" value="NZ_FQZG01000012.1"/>
</dbReference>
<proteinExistence type="predicted"/>
<gene>
    <name evidence="2" type="ORF">SAMN02745244_00896</name>
</gene>
<evidence type="ECO:0000313" key="3">
    <source>
        <dbReference type="Proteomes" id="UP000184512"/>
    </source>
</evidence>
<evidence type="ECO:0000313" key="2">
    <source>
        <dbReference type="EMBL" id="SHI71186.1"/>
    </source>
</evidence>
<dbReference type="InterPro" id="IPR014976">
    <property type="entry name" value="AbpA_HamA_C"/>
</dbReference>
<dbReference type="AlphaFoldDB" id="A0A1M6DD46"/>
<evidence type="ECO:0000259" key="1">
    <source>
        <dbReference type="Pfam" id="PF08878"/>
    </source>
</evidence>